<proteinExistence type="inferred from homology"/>
<comment type="subcellular location">
    <subcellularLocation>
        <location evidence="6">Cell membrane</location>
        <topology evidence="6">Multi-pass membrane protein</topology>
    </subcellularLocation>
    <subcellularLocation>
        <location evidence="1">Membrane</location>
        <topology evidence="1">Multi-pass membrane protein</topology>
    </subcellularLocation>
</comment>
<dbReference type="Pfam" id="PF01925">
    <property type="entry name" value="TauE"/>
    <property type="match status" value="1"/>
</dbReference>
<feature type="transmembrane region" description="Helical" evidence="6">
    <location>
        <begin position="209"/>
        <end position="229"/>
    </location>
</feature>
<feature type="transmembrane region" description="Helical" evidence="6">
    <location>
        <begin position="105"/>
        <end position="124"/>
    </location>
</feature>
<feature type="transmembrane region" description="Helical" evidence="6">
    <location>
        <begin position="241"/>
        <end position="258"/>
    </location>
</feature>
<evidence type="ECO:0000256" key="3">
    <source>
        <dbReference type="ARBA" id="ARBA00022692"/>
    </source>
</evidence>
<evidence type="ECO:0000256" key="4">
    <source>
        <dbReference type="ARBA" id="ARBA00022989"/>
    </source>
</evidence>
<sequence length="263" mass="27516">MIQAVLYFLIAIGATTAGSMTGMGGGVIIKPLLDLLHDFDVQTIGVLSAITVFAMSVVSIGKQMLAKTKIPFETAIPLALGSVAGGLIGQWMLSAIVATLQLDRLVTVVQNVLLSLLILAVYIYMRNKSKIQSLTLKGVPVSLLVGVFLGVCSSFLGIGGGPINVALIVYLFSYDTKTATVCSIITILFAQISKLTTLAITTGFAVYDLTLLPVMVVGAIAGGFIGASFNKKCSEAAVEKAFNAVQLLVLAISVFNIIKNLIA</sequence>
<comment type="similarity">
    <text evidence="2 6">Belongs to the 4-toluene sulfonate uptake permease (TSUP) (TC 2.A.102) family.</text>
</comment>
<keyword evidence="5 6" id="KW-0472">Membrane</keyword>
<dbReference type="GO" id="GO:0005886">
    <property type="term" value="C:plasma membrane"/>
    <property type="evidence" value="ECO:0007669"/>
    <property type="project" value="UniProtKB-SubCell"/>
</dbReference>
<keyword evidence="4 6" id="KW-1133">Transmembrane helix</keyword>
<feature type="transmembrane region" description="Helical" evidence="6">
    <location>
        <begin position="72"/>
        <end position="93"/>
    </location>
</feature>
<organism evidence="7">
    <name type="scientific">uncultured Eubacteriales bacterium</name>
    <dbReference type="NCBI Taxonomy" id="172733"/>
    <lineage>
        <taxon>Bacteria</taxon>
        <taxon>Bacillati</taxon>
        <taxon>Bacillota</taxon>
        <taxon>Clostridia</taxon>
        <taxon>Eubacteriales</taxon>
        <taxon>environmental samples</taxon>
    </lineage>
</organism>
<evidence type="ECO:0000256" key="1">
    <source>
        <dbReference type="ARBA" id="ARBA00004141"/>
    </source>
</evidence>
<reference evidence="7" key="1">
    <citation type="submission" date="2016-04" db="EMBL/GenBank/DDBJ databases">
        <authorList>
            <person name="Evans L.H."/>
            <person name="Alamgir A."/>
            <person name="Owens N."/>
            <person name="Weber N.D."/>
            <person name="Virtaneva K."/>
            <person name="Barbian K."/>
            <person name="Babar A."/>
            <person name="Rosenke K."/>
        </authorList>
    </citation>
    <scope>NUCLEOTIDE SEQUENCE</scope>
    <source>
        <strain evidence="7">86</strain>
    </source>
</reference>
<keyword evidence="3 6" id="KW-0812">Transmembrane</keyword>
<dbReference type="InterPro" id="IPR051598">
    <property type="entry name" value="TSUP/Inactive_protease-like"/>
</dbReference>
<feature type="transmembrane region" description="Helical" evidence="6">
    <location>
        <begin position="178"/>
        <end position="197"/>
    </location>
</feature>
<dbReference type="InterPro" id="IPR002781">
    <property type="entry name" value="TM_pro_TauE-like"/>
</dbReference>
<evidence type="ECO:0000313" key="7">
    <source>
        <dbReference type="EMBL" id="SBW06428.1"/>
    </source>
</evidence>
<protein>
    <recommendedName>
        <fullName evidence="6">Probable membrane transporter protein</fullName>
    </recommendedName>
</protein>
<feature type="transmembrane region" description="Helical" evidence="6">
    <location>
        <begin position="144"/>
        <end position="172"/>
    </location>
</feature>
<dbReference type="PANTHER" id="PTHR43701">
    <property type="entry name" value="MEMBRANE TRANSPORTER PROTEIN MJ0441-RELATED"/>
    <property type="match status" value="1"/>
</dbReference>
<dbReference type="PANTHER" id="PTHR43701:SF2">
    <property type="entry name" value="MEMBRANE TRANSPORTER PROTEIN YJNA-RELATED"/>
    <property type="match status" value="1"/>
</dbReference>
<keyword evidence="6" id="KW-1003">Cell membrane</keyword>
<gene>
    <name evidence="7" type="ORF">KL86CLO1_12161</name>
</gene>
<accession>A0A212K495</accession>
<evidence type="ECO:0000256" key="5">
    <source>
        <dbReference type="ARBA" id="ARBA00023136"/>
    </source>
</evidence>
<evidence type="ECO:0000256" key="2">
    <source>
        <dbReference type="ARBA" id="ARBA00009142"/>
    </source>
</evidence>
<dbReference type="EMBL" id="FLUN01000001">
    <property type="protein sequence ID" value="SBW06428.1"/>
    <property type="molecule type" value="Genomic_DNA"/>
</dbReference>
<name>A0A212K495_9FIRM</name>
<feature type="transmembrane region" description="Helical" evidence="6">
    <location>
        <begin position="41"/>
        <end position="60"/>
    </location>
</feature>
<dbReference type="AlphaFoldDB" id="A0A212K495"/>
<evidence type="ECO:0000256" key="6">
    <source>
        <dbReference type="RuleBase" id="RU363041"/>
    </source>
</evidence>